<name>A0A3R9PTU0_9CREN</name>
<dbReference type="OrthoDB" id="323192at2157"/>
<keyword evidence="3" id="KW-1185">Reference proteome</keyword>
<dbReference type="AlphaFoldDB" id="A0A3R9PTU0"/>
<proteinExistence type="predicted"/>
<dbReference type="RefSeq" id="WP_125672215.1">
    <property type="nucleotide sequence ID" value="NZ_RCOS01000136.1"/>
</dbReference>
<evidence type="ECO:0000259" key="1">
    <source>
        <dbReference type="Pfam" id="PF13482"/>
    </source>
</evidence>
<organism evidence="2 3">
    <name type="scientific">Candidatus Methanodesulfokora washburnensis</name>
    <dbReference type="NCBI Taxonomy" id="2478471"/>
    <lineage>
        <taxon>Archaea</taxon>
        <taxon>Thermoproteota</taxon>
        <taxon>Candidatus Korarchaeia</taxon>
        <taxon>Candidatus Korarchaeia incertae sedis</taxon>
        <taxon>Candidatus Methanodesulfokora</taxon>
    </lineage>
</organism>
<evidence type="ECO:0000313" key="3">
    <source>
        <dbReference type="Proteomes" id="UP000277582"/>
    </source>
</evidence>
<dbReference type="InterPro" id="IPR036397">
    <property type="entry name" value="RNaseH_sf"/>
</dbReference>
<dbReference type="GO" id="GO:0003676">
    <property type="term" value="F:nucleic acid binding"/>
    <property type="evidence" value="ECO:0007669"/>
    <property type="project" value="InterPro"/>
</dbReference>
<feature type="domain" description="YprB ribonuclease H-like" evidence="1">
    <location>
        <begin position="4"/>
        <end position="158"/>
    </location>
</feature>
<dbReference type="SUPFAM" id="SSF53098">
    <property type="entry name" value="Ribonuclease H-like"/>
    <property type="match status" value="1"/>
</dbReference>
<dbReference type="Pfam" id="PF13482">
    <property type="entry name" value="RNase_H_2"/>
    <property type="match status" value="1"/>
</dbReference>
<dbReference type="InterPro" id="IPR012337">
    <property type="entry name" value="RNaseH-like_sf"/>
</dbReference>
<dbReference type="EMBL" id="RCOS01000136">
    <property type="protein sequence ID" value="RSN72886.1"/>
    <property type="molecule type" value="Genomic_DNA"/>
</dbReference>
<dbReference type="Gene3D" id="3.30.420.10">
    <property type="entry name" value="Ribonuclease H-like superfamily/Ribonuclease H"/>
    <property type="match status" value="1"/>
</dbReference>
<dbReference type="Proteomes" id="UP000277582">
    <property type="component" value="Unassembled WGS sequence"/>
</dbReference>
<reference evidence="2 3" key="1">
    <citation type="submission" date="2018-10" db="EMBL/GenBank/DDBJ databases">
        <title>Co-occurring genomic capacity for anaerobic methane metabolism and dissimilatory sulfite reduction discovered in the Korarchaeota.</title>
        <authorList>
            <person name="Mckay L.J."/>
            <person name="Dlakic M."/>
            <person name="Fields M.W."/>
            <person name="Delmont T.O."/>
            <person name="Eren A.M."/>
            <person name="Jay Z.J."/>
            <person name="Klingelsmith K.B."/>
            <person name="Rusch D.B."/>
            <person name="Inskeep W.P."/>
        </authorList>
    </citation>
    <scope>NUCLEOTIDE SEQUENCE [LARGE SCALE GENOMIC DNA]</scope>
    <source>
        <strain evidence="2 3">MDKW</strain>
    </source>
</reference>
<protein>
    <recommendedName>
        <fullName evidence="1">YprB ribonuclease H-like domain-containing protein</fullName>
    </recommendedName>
</protein>
<evidence type="ECO:0000313" key="2">
    <source>
        <dbReference type="EMBL" id="RSN72886.1"/>
    </source>
</evidence>
<gene>
    <name evidence="2" type="ORF">D6D85_12090</name>
</gene>
<accession>A0A3R9PTU0</accession>
<dbReference type="InterPro" id="IPR038720">
    <property type="entry name" value="YprB_RNase_H-like_dom"/>
</dbReference>
<comment type="caution">
    <text evidence="2">The sequence shown here is derived from an EMBL/GenBank/DDBJ whole genome shotgun (WGS) entry which is preliminary data.</text>
</comment>
<sequence length="172" mass="20935">MVVVFDIETTGLDPYECEVILIGMKKSDKIKQWKVWEIGDEVKIIESAIKEIMRIPINVTIIGYNNLKFDVPFMLERLEILGKMKREYWNIYNRKWFDLYQFLGNDYRSLKLWLQRAGIERDHPELEGKQMPYFFKRREYEKIEQHNKDDLITSEKLFMFLKEKKPELIPFD</sequence>